<dbReference type="Proteomes" id="UP000035720">
    <property type="component" value="Unassembled WGS sequence"/>
</dbReference>
<dbReference type="STRING" id="1193518.BN13_50006"/>
<name>A0A077MF78_9MICO</name>
<accession>A0A077MF78</accession>
<dbReference type="PANTHER" id="PTHR33164">
    <property type="entry name" value="TRANSCRIPTIONAL REGULATOR, MARR FAMILY"/>
    <property type="match status" value="1"/>
</dbReference>
<evidence type="ECO:0000259" key="1">
    <source>
        <dbReference type="PROSITE" id="PS50995"/>
    </source>
</evidence>
<dbReference type="SUPFAM" id="SSF46785">
    <property type="entry name" value="Winged helix' DNA-binding domain"/>
    <property type="match status" value="1"/>
</dbReference>
<dbReference type="PANTHER" id="PTHR33164:SF94">
    <property type="entry name" value="TRANSCRIPTIONAL REGULATORY PROTEIN-RELATED"/>
    <property type="match status" value="1"/>
</dbReference>
<dbReference type="AlphaFoldDB" id="A0A077MF78"/>
<dbReference type="EMBL" id="CAJC01000161">
    <property type="protein sequence ID" value="CCI53837.1"/>
    <property type="molecule type" value="Genomic_DNA"/>
</dbReference>
<comment type="caution">
    <text evidence="2">The sequence shown here is derived from an EMBL/GenBank/DDBJ whole genome shotgun (WGS) entry which is preliminary data.</text>
</comment>
<organism evidence="2 3">
    <name type="scientific">Nostocoides jenkinsii Ben 74</name>
    <dbReference type="NCBI Taxonomy" id="1193518"/>
    <lineage>
        <taxon>Bacteria</taxon>
        <taxon>Bacillati</taxon>
        <taxon>Actinomycetota</taxon>
        <taxon>Actinomycetes</taxon>
        <taxon>Micrococcales</taxon>
        <taxon>Intrasporangiaceae</taxon>
        <taxon>Nostocoides</taxon>
    </lineage>
</organism>
<dbReference type="Gene3D" id="1.10.10.10">
    <property type="entry name" value="Winged helix-like DNA-binding domain superfamily/Winged helix DNA-binding domain"/>
    <property type="match status" value="1"/>
</dbReference>
<evidence type="ECO:0000313" key="2">
    <source>
        <dbReference type="EMBL" id="CCI53837.1"/>
    </source>
</evidence>
<keyword evidence="3" id="KW-1185">Reference proteome</keyword>
<proteinExistence type="predicted"/>
<dbReference type="InterPro" id="IPR036388">
    <property type="entry name" value="WH-like_DNA-bd_sf"/>
</dbReference>
<gene>
    <name evidence="2" type="ORF">BN13_50006</name>
</gene>
<sequence>MQRLADDLVDALLAASRALVGVSSASLAEVADSLTLTQFRTLVLLAEDPDCTLGHLAKRLGVNASTAQRQVDRLVSLRLVHRREAADDRRQVSLRLTAPAERLVERVLTSRRTAIATIVGRMPTAHQQLLIEALSDFATAAGEHRQVAAAAPGW</sequence>
<dbReference type="GO" id="GO:0006950">
    <property type="term" value="P:response to stress"/>
    <property type="evidence" value="ECO:0007669"/>
    <property type="project" value="TreeGrafter"/>
</dbReference>
<dbReference type="Pfam" id="PF12802">
    <property type="entry name" value="MarR_2"/>
    <property type="match status" value="1"/>
</dbReference>
<dbReference type="InterPro" id="IPR036390">
    <property type="entry name" value="WH_DNA-bd_sf"/>
</dbReference>
<evidence type="ECO:0000313" key="3">
    <source>
        <dbReference type="Proteomes" id="UP000035720"/>
    </source>
</evidence>
<dbReference type="RefSeq" id="WP_048543868.1">
    <property type="nucleotide sequence ID" value="NZ_HF571038.1"/>
</dbReference>
<dbReference type="InterPro" id="IPR000835">
    <property type="entry name" value="HTH_MarR-typ"/>
</dbReference>
<reference evidence="2 3" key="1">
    <citation type="journal article" date="2013" name="ISME J.">
        <title>A metabolic model for members of the genus Tetrasphaera involved in enhanced biological phosphorus removal.</title>
        <authorList>
            <person name="Kristiansen R."/>
            <person name="Nguyen H.T.T."/>
            <person name="Saunders A.M."/>
            <person name="Nielsen J.L."/>
            <person name="Wimmer R."/>
            <person name="Le V.Q."/>
            <person name="McIlroy S.J."/>
            <person name="Petrovski S."/>
            <person name="Seviour R.J."/>
            <person name="Calteau A."/>
            <person name="Nielsen K.L."/>
            <person name="Nielsen P.H."/>
        </authorList>
    </citation>
    <scope>NUCLEOTIDE SEQUENCE [LARGE SCALE GENOMIC DNA]</scope>
    <source>
        <strain evidence="2 3">Ben 74</strain>
    </source>
</reference>
<dbReference type="PROSITE" id="PS50995">
    <property type="entry name" value="HTH_MARR_2"/>
    <property type="match status" value="1"/>
</dbReference>
<dbReference type="GO" id="GO:0003700">
    <property type="term" value="F:DNA-binding transcription factor activity"/>
    <property type="evidence" value="ECO:0007669"/>
    <property type="project" value="InterPro"/>
</dbReference>
<dbReference type="SMART" id="SM00347">
    <property type="entry name" value="HTH_MARR"/>
    <property type="match status" value="1"/>
</dbReference>
<dbReference type="InterPro" id="IPR039422">
    <property type="entry name" value="MarR/SlyA-like"/>
</dbReference>
<protein>
    <submittedName>
        <fullName evidence="2">Transcriptional regulator, MarR family</fullName>
    </submittedName>
</protein>
<dbReference type="OrthoDB" id="3573114at2"/>
<feature type="domain" description="HTH marR-type" evidence="1">
    <location>
        <begin position="5"/>
        <end position="139"/>
    </location>
</feature>